<dbReference type="SUPFAM" id="SSF56349">
    <property type="entry name" value="DNA breaking-rejoining enzymes"/>
    <property type="match status" value="1"/>
</dbReference>
<keyword evidence="3" id="KW-1185">Reference proteome</keyword>
<dbReference type="GO" id="GO:0015074">
    <property type="term" value="P:DNA integration"/>
    <property type="evidence" value="ECO:0007669"/>
    <property type="project" value="InterPro"/>
</dbReference>
<sequence length="106" mass="12178">MLAEIDAQGVKSDYIIHFSHSTTSAEKGSCVLASTLSMNFKKNIDLLGLDYGEQTQPTFHEIRSLSERLYREQGVDTKILLGHKSQRQTDLYNDNRSIEYQYLIDF</sequence>
<dbReference type="InterPro" id="IPR013762">
    <property type="entry name" value="Integrase-like_cat_sf"/>
</dbReference>
<protein>
    <recommendedName>
        <fullName evidence="4">Phage integrase family protein</fullName>
    </recommendedName>
</protein>
<dbReference type="AlphaFoldDB" id="A0A1I0DH42"/>
<reference evidence="3" key="1">
    <citation type="submission" date="2016-10" db="EMBL/GenBank/DDBJ databases">
        <authorList>
            <person name="Varghese N."/>
            <person name="Submissions S."/>
        </authorList>
    </citation>
    <scope>NUCLEOTIDE SEQUENCE [LARGE SCALE GENOMIC DNA]</scope>
    <source>
        <strain evidence="3">DSM 18579</strain>
    </source>
</reference>
<accession>A0A1I0DH42</accession>
<dbReference type="EMBL" id="FOHV01000016">
    <property type="protein sequence ID" value="SET31384.1"/>
    <property type="molecule type" value="Genomic_DNA"/>
</dbReference>
<evidence type="ECO:0000313" key="2">
    <source>
        <dbReference type="EMBL" id="SET31384.1"/>
    </source>
</evidence>
<organism evidence="2 3">
    <name type="scientific">Thorsellia anophelis DSM 18579</name>
    <dbReference type="NCBI Taxonomy" id="1123402"/>
    <lineage>
        <taxon>Bacteria</taxon>
        <taxon>Pseudomonadati</taxon>
        <taxon>Pseudomonadota</taxon>
        <taxon>Gammaproteobacteria</taxon>
        <taxon>Enterobacterales</taxon>
        <taxon>Thorselliaceae</taxon>
        <taxon>Thorsellia</taxon>
    </lineage>
</organism>
<proteinExistence type="predicted"/>
<dbReference type="GO" id="GO:0003677">
    <property type="term" value="F:DNA binding"/>
    <property type="evidence" value="ECO:0007669"/>
    <property type="project" value="InterPro"/>
</dbReference>
<dbReference type="Proteomes" id="UP000242642">
    <property type="component" value="Unassembled WGS sequence"/>
</dbReference>
<keyword evidence="1" id="KW-0233">DNA recombination</keyword>
<evidence type="ECO:0000256" key="1">
    <source>
        <dbReference type="ARBA" id="ARBA00023172"/>
    </source>
</evidence>
<dbReference type="GO" id="GO:0006310">
    <property type="term" value="P:DNA recombination"/>
    <property type="evidence" value="ECO:0007669"/>
    <property type="project" value="UniProtKB-KW"/>
</dbReference>
<dbReference type="InterPro" id="IPR011010">
    <property type="entry name" value="DNA_brk_join_enz"/>
</dbReference>
<dbReference type="Gene3D" id="1.10.443.10">
    <property type="entry name" value="Intergrase catalytic core"/>
    <property type="match status" value="1"/>
</dbReference>
<gene>
    <name evidence="2" type="ORF">SAMN02583745_01973</name>
</gene>
<evidence type="ECO:0008006" key="4">
    <source>
        <dbReference type="Google" id="ProtNLM"/>
    </source>
</evidence>
<evidence type="ECO:0000313" key="3">
    <source>
        <dbReference type="Proteomes" id="UP000242642"/>
    </source>
</evidence>
<name>A0A1I0DH42_9GAMM</name>